<evidence type="ECO:0000313" key="8">
    <source>
        <dbReference type="Proteomes" id="UP001628179"/>
    </source>
</evidence>
<evidence type="ECO:0000256" key="3">
    <source>
        <dbReference type="ARBA" id="ARBA00022989"/>
    </source>
</evidence>
<evidence type="ECO:0000256" key="1">
    <source>
        <dbReference type="ARBA" id="ARBA00004167"/>
    </source>
</evidence>
<feature type="compositionally biased region" description="Basic and acidic residues" evidence="5">
    <location>
        <begin position="243"/>
        <end position="255"/>
    </location>
</feature>
<sequence length="361" mass="38909">MPISAAPRSVSDATRFTAATPHASSKAAVPRFTAPRSGRGSAPGGGGGGSGSGSGGNAGPGIVETPEQRVARLRAAHRRAKEAQVSRFDKVVDAGRRVFDSVHRVTVYGIVLFTGVAVVATAYTAYDMMRYNKKRTSEWVEAQKNLEADSLEAARIAYMTGKATEEQIALVEEQLERERESGRKTSFFSNMSILGAPEPATGASKTATSASASPSSSAAATAAGSEAAAARQRVTEAVSWPTNEKEEASAAEPKKAGLWTWLTSNLKKEEEGDKPMSSQRRLGWESLSEEDDGMGVRDSDMVRAVEQKQAYIREKAHAAFEKEKQNQRQGGPLDRVGIEQQHKPSAEQQKEQEQPKKKGWW</sequence>
<dbReference type="RefSeq" id="XP_070917869.1">
    <property type="nucleotide sequence ID" value="XM_071061768.1"/>
</dbReference>
<dbReference type="InterPro" id="IPR029208">
    <property type="entry name" value="COX14"/>
</dbReference>
<accession>A0ABQ0GEE8</accession>
<keyword evidence="2 6" id="KW-0812">Transmembrane</keyword>
<dbReference type="Proteomes" id="UP001628179">
    <property type="component" value="Unassembled WGS sequence"/>
</dbReference>
<dbReference type="EMBL" id="BAAFSV010000003">
    <property type="protein sequence ID" value="GAB1316138.1"/>
    <property type="molecule type" value="Genomic_DNA"/>
</dbReference>
<evidence type="ECO:0000256" key="2">
    <source>
        <dbReference type="ARBA" id="ARBA00022692"/>
    </source>
</evidence>
<evidence type="ECO:0000256" key="4">
    <source>
        <dbReference type="ARBA" id="ARBA00023136"/>
    </source>
</evidence>
<protein>
    <submittedName>
        <fullName evidence="7">Cytochrome oxidase c assembly-domain-containing protein</fullName>
    </submittedName>
</protein>
<keyword evidence="3 6" id="KW-1133">Transmembrane helix</keyword>
<keyword evidence="8" id="KW-1185">Reference proteome</keyword>
<feature type="region of interest" description="Disordered" evidence="5">
    <location>
        <begin position="316"/>
        <end position="361"/>
    </location>
</feature>
<feature type="compositionally biased region" description="Basic and acidic residues" evidence="5">
    <location>
        <begin position="316"/>
        <end position="326"/>
    </location>
</feature>
<evidence type="ECO:0000256" key="5">
    <source>
        <dbReference type="SAM" id="MobiDB-lite"/>
    </source>
</evidence>
<feature type="compositionally biased region" description="Low complexity" evidence="5">
    <location>
        <begin position="200"/>
        <end position="230"/>
    </location>
</feature>
<evidence type="ECO:0000256" key="6">
    <source>
        <dbReference type="SAM" id="Phobius"/>
    </source>
</evidence>
<feature type="region of interest" description="Disordered" evidence="5">
    <location>
        <begin position="198"/>
        <end position="298"/>
    </location>
</feature>
<keyword evidence="4 6" id="KW-0472">Membrane</keyword>
<name>A0ABQ0GEE8_9PEZI</name>
<reference evidence="7 8" key="1">
    <citation type="submission" date="2024-09" db="EMBL/GenBank/DDBJ databases">
        <title>Itraconazole resistance in Madurella fahalii resulting from another homologue of gene encoding cytochrome P450 14-alpha sterol demethylase (CYP51).</title>
        <authorList>
            <person name="Yoshioka I."/>
            <person name="Fahal A.H."/>
            <person name="Kaneko S."/>
            <person name="Yaguchi T."/>
        </authorList>
    </citation>
    <scope>NUCLEOTIDE SEQUENCE [LARGE SCALE GENOMIC DNA]</scope>
    <source>
        <strain evidence="7 8">IFM 68171</strain>
    </source>
</reference>
<feature type="compositionally biased region" description="Basic and acidic residues" evidence="5">
    <location>
        <begin position="336"/>
        <end position="361"/>
    </location>
</feature>
<evidence type="ECO:0000313" key="7">
    <source>
        <dbReference type="EMBL" id="GAB1316138.1"/>
    </source>
</evidence>
<gene>
    <name evidence="7" type="ORF">MFIFM68171_06348</name>
</gene>
<comment type="caution">
    <text evidence="7">The sequence shown here is derived from an EMBL/GenBank/DDBJ whole genome shotgun (WGS) entry which is preliminary data.</text>
</comment>
<dbReference type="GeneID" id="98177091"/>
<feature type="transmembrane region" description="Helical" evidence="6">
    <location>
        <begin position="105"/>
        <end position="126"/>
    </location>
</feature>
<organism evidence="7 8">
    <name type="scientific">Madurella fahalii</name>
    <dbReference type="NCBI Taxonomy" id="1157608"/>
    <lineage>
        <taxon>Eukaryota</taxon>
        <taxon>Fungi</taxon>
        <taxon>Dikarya</taxon>
        <taxon>Ascomycota</taxon>
        <taxon>Pezizomycotina</taxon>
        <taxon>Sordariomycetes</taxon>
        <taxon>Sordariomycetidae</taxon>
        <taxon>Sordariales</taxon>
        <taxon>Sordariales incertae sedis</taxon>
        <taxon>Madurella</taxon>
    </lineage>
</organism>
<comment type="subcellular location">
    <subcellularLocation>
        <location evidence="1">Membrane</location>
        <topology evidence="1">Single-pass membrane protein</topology>
    </subcellularLocation>
</comment>
<proteinExistence type="predicted"/>
<dbReference type="Pfam" id="PF14880">
    <property type="entry name" value="COX14"/>
    <property type="match status" value="1"/>
</dbReference>
<feature type="compositionally biased region" description="Gly residues" evidence="5">
    <location>
        <begin position="41"/>
        <end position="59"/>
    </location>
</feature>
<feature type="region of interest" description="Disordered" evidence="5">
    <location>
        <begin position="1"/>
        <end position="63"/>
    </location>
</feature>